<dbReference type="AlphaFoldDB" id="A0A0K0F199"/>
<reference evidence="2" key="1">
    <citation type="submission" date="2014-07" db="EMBL/GenBank/DDBJ databases">
        <authorList>
            <person name="Martin A.A"/>
            <person name="De Silva N."/>
        </authorList>
    </citation>
    <scope>NUCLEOTIDE SEQUENCE</scope>
</reference>
<feature type="chain" id="PRO_5005328980" evidence="1">
    <location>
        <begin position="23"/>
        <end position="180"/>
    </location>
</feature>
<evidence type="ECO:0000256" key="1">
    <source>
        <dbReference type="SAM" id="SignalP"/>
    </source>
</evidence>
<proteinExistence type="predicted"/>
<keyword evidence="1" id="KW-0732">Signal</keyword>
<protein>
    <submittedName>
        <fullName evidence="3">Uncharacterized protein</fullName>
    </submittedName>
</protein>
<evidence type="ECO:0000313" key="2">
    <source>
        <dbReference type="Proteomes" id="UP000035680"/>
    </source>
</evidence>
<evidence type="ECO:0000313" key="3">
    <source>
        <dbReference type="WBParaSite" id="SVE_0256900.1"/>
    </source>
</evidence>
<name>A0A0K0F199_STRVS</name>
<accession>A0A0K0F199</accession>
<feature type="signal peptide" evidence="1">
    <location>
        <begin position="1"/>
        <end position="22"/>
    </location>
</feature>
<dbReference type="WBParaSite" id="SVE_0256900.1">
    <property type="protein sequence ID" value="SVE_0256900.1"/>
    <property type="gene ID" value="SVE_0256900"/>
</dbReference>
<keyword evidence="2" id="KW-1185">Reference proteome</keyword>
<reference evidence="3" key="2">
    <citation type="submission" date="2015-08" db="UniProtKB">
        <authorList>
            <consortium name="WormBaseParasite"/>
        </authorList>
    </citation>
    <scope>IDENTIFICATION</scope>
</reference>
<dbReference type="Proteomes" id="UP000035680">
    <property type="component" value="Unassembled WGS sequence"/>
</dbReference>
<organism evidence="2 3">
    <name type="scientific">Strongyloides venezuelensis</name>
    <name type="common">Threadworm</name>
    <dbReference type="NCBI Taxonomy" id="75913"/>
    <lineage>
        <taxon>Eukaryota</taxon>
        <taxon>Metazoa</taxon>
        <taxon>Ecdysozoa</taxon>
        <taxon>Nematoda</taxon>
        <taxon>Chromadorea</taxon>
        <taxon>Rhabditida</taxon>
        <taxon>Tylenchina</taxon>
        <taxon>Panagrolaimomorpha</taxon>
        <taxon>Strongyloidoidea</taxon>
        <taxon>Strongyloididae</taxon>
        <taxon>Strongyloides</taxon>
    </lineage>
</organism>
<sequence length="180" mass="21027">MIILNFFIFFLIFLLNINDVECYERKRKLCLLGCLQYKGRPASGAIVVVYQRFLHGISISLVNTQTNQNGCFGVQANRYLLSNSSKSCNKNILNFLDIYVKIKYYYQEEKWLNEISGSFQFPREIAITCINRDLAPNMGTIDLKLIPGYRKKYKVRRCSIGRTSSCRDSLIDYFGLRQRR</sequence>